<evidence type="ECO:0000313" key="1">
    <source>
        <dbReference type="Ensembl" id="ENSSRHP00000002952.1"/>
    </source>
</evidence>
<proteinExistence type="predicted"/>
<dbReference type="Proteomes" id="UP000472270">
    <property type="component" value="Unassembled WGS sequence"/>
</dbReference>
<evidence type="ECO:0000313" key="2">
    <source>
        <dbReference type="Proteomes" id="UP000472270"/>
    </source>
</evidence>
<accession>A0A673FU25</accession>
<dbReference type="Ensembl" id="ENSSRHT00000003065.1">
    <property type="protein sequence ID" value="ENSSRHP00000002952.1"/>
    <property type="gene ID" value="ENSSRHG00000002042.1"/>
</dbReference>
<protein>
    <submittedName>
        <fullName evidence="1">Uncharacterized protein</fullName>
    </submittedName>
</protein>
<organism evidence="1 2">
    <name type="scientific">Sinocyclocheilus rhinocerous</name>
    <dbReference type="NCBI Taxonomy" id="307959"/>
    <lineage>
        <taxon>Eukaryota</taxon>
        <taxon>Metazoa</taxon>
        <taxon>Chordata</taxon>
        <taxon>Craniata</taxon>
        <taxon>Vertebrata</taxon>
        <taxon>Euteleostomi</taxon>
        <taxon>Actinopterygii</taxon>
        <taxon>Neopterygii</taxon>
        <taxon>Teleostei</taxon>
        <taxon>Ostariophysi</taxon>
        <taxon>Cypriniformes</taxon>
        <taxon>Cyprinidae</taxon>
        <taxon>Cyprininae</taxon>
        <taxon>Sinocyclocheilus</taxon>
    </lineage>
</organism>
<reference evidence="1" key="1">
    <citation type="submission" date="2025-08" db="UniProtKB">
        <authorList>
            <consortium name="Ensembl"/>
        </authorList>
    </citation>
    <scope>IDENTIFICATION</scope>
</reference>
<sequence length="40" mass="4527">MKQLADVLIDDFPLKTIQKLYESILRRLEAVLKANGGQTP</sequence>
<keyword evidence="2" id="KW-1185">Reference proteome</keyword>
<name>A0A673FU25_9TELE</name>
<reference evidence="1" key="2">
    <citation type="submission" date="2025-09" db="UniProtKB">
        <authorList>
            <consortium name="Ensembl"/>
        </authorList>
    </citation>
    <scope>IDENTIFICATION</scope>
</reference>
<dbReference type="AlphaFoldDB" id="A0A673FU25"/>